<proteinExistence type="predicted"/>
<evidence type="ECO:0000313" key="2">
    <source>
        <dbReference type="Proteomes" id="UP000504636"/>
    </source>
</evidence>
<dbReference type="EMBL" id="MU003703">
    <property type="protein sequence ID" value="KAF2808604.1"/>
    <property type="molecule type" value="Genomic_DNA"/>
</dbReference>
<dbReference type="AlphaFoldDB" id="A0A6A6YKV5"/>
<reference evidence="3" key="3">
    <citation type="submission" date="2025-04" db="UniProtKB">
        <authorList>
            <consortium name="RefSeq"/>
        </authorList>
    </citation>
    <scope>IDENTIFICATION</scope>
    <source>
        <strain evidence="3">CBS 304.34</strain>
    </source>
</reference>
<protein>
    <submittedName>
        <fullName evidence="1 3">Uncharacterized protein</fullName>
    </submittedName>
</protein>
<sequence>MAVRAVLFPSSKALLARNGCMVLSRQMEGGRVDAGVRPGRSAVGGMEAAAYRDCYLVNCQAMQMRSRGGHGDVVWVCAAIVPWPGVASIVLRHTKTEHRGTEYGWGESAAGTRQELVATLNPPRRDRPVIWSMLSSGILRRVQGLKGLRGPF</sequence>
<evidence type="ECO:0000313" key="1">
    <source>
        <dbReference type="EMBL" id="KAF2808604.1"/>
    </source>
</evidence>
<accession>A0A6A6YKV5</accession>
<dbReference type="Proteomes" id="UP000504636">
    <property type="component" value="Unplaced"/>
</dbReference>
<organism evidence="1">
    <name type="scientific">Mytilinidion resinicola</name>
    <dbReference type="NCBI Taxonomy" id="574789"/>
    <lineage>
        <taxon>Eukaryota</taxon>
        <taxon>Fungi</taxon>
        <taxon>Dikarya</taxon>
        <taxon>Ascomycota</taxon>
        <taxon>Pezizomycotina</taxon>
        <taxon>Dothideomycetes</taxon>
        <taxon>Pleosporomycetidae</taxon>
        <taxon>Mytilinidiales</taxon>
        <taxon>Mytilinidiaceae</taxon>
        <taxon>Mytilinidion</taxon>
    </lineage>
</organism>
<keyword evidence="2" id="KW-1185">Reference proteome</keyword>
<reference evidence="3" key="2">
    <citation type="submission" date="2020-04" db="EMBL/GenBank/DDBJ databases">
        <authorList>
            <consortium name="NCBI Genome Project"/>
        </authorList>
    </citation>
    <scope>NUCLEOTIDE SEQUENCE</scope>
    <source>
        <strain evidence="3">CBS 304.34</strain>
    </source>
</reference>
<dbReference type="RefSeq" id="XP_033575568.1">
    <property type="nucleotide sequence ID" value="XM_033725684.1"/>
</dbReference>
<gene>
    <name evidence="1 3" type="ORF">BDZ99DRAFT_522141</name>
</gene>
<reference evidence="1 3" key="1">
    <citation type="journal article" date="2020" name="Stud. Mycol.">
        <title>101 Dothideomycetes genomes: a test case for predicting lifestyles and emergence of pathogens.</title>
        <authorList>
            <person name="Haridas S."/>
            <person name="Albert R."/>
            <person name="Binder M."/>
            <person name="Bloem J."/>
            <person name="Labutti K."/>
            <person name="Salamov A."/>
            <person name="Andreopoulos B."/>
            <person name="Baker S."/>
            <person name="Barry K."/>
            <person name="Bills G."/>
            <person name="Bluhm B."/>
            <person name="Cannon C."/>
            <person name="Castanera R."/>
            <person name="Culley D."/>
            <person name="Daum C."/>
            <person name="Ezra D."/>
            <person name="Gonzalez J."/>
            <person name="Henrissat B."/>
            <person name="Kuo A."/>
            <person name="Liang C."/>
            <person name="Lipzen A."/>
            <person name="Lutzoni F."/>
            <person name="Magnuson J."/>
            <person name="Mondo S."/>
            <person name="Nolan M."/>
            <person name="Ohm R."/>
            <person name="Pangilinan J."/>
            <person name="Park H.-J."/>
            <person name="Ramirez L."/>
            <person name="Alfaro M."/>
            <person name="Sun H."/>
            <person name="Tritt A."/>
            <person name="Yoshinaga Y."/>
            <person name="Zwiers L.-H."/>
            <person name="Turgeon B."/>
            <person name="Goodwin S."/>
            <person name="Spatafora J."/>
            <person name="Crous P."/>
            <person name="Grigoriev I."/>
        </authorList>
    </citation>
    <scope>NUCLEOTIDE SEQUENCE</scope>
    <source>
        <strain evidence="1 3">CBS 304.34</strain>
    </source>
</reference>
<dbReference type="GeneID" id="54466577"/>
<name>A0A6A6YKV5_9PEZI</name>
<evidence type="ECO:0000313" key="3">
    <source>
        <dbReference type="RefSeq" id="XP_033575568.1"/>
    </source>
</evidence>